<dbReference type="InterPro" id="IPR015421">
    <property type="entry name" value="PyrdxlP-dep_Trfase_major"/>
</dbReference>
<dbReference type="AlphaFoldDB" id="A0A3N4PQ93"/>
<dbReference type="GO" id="GO:0003700">
    <property type="term" value="F:DNA-binding transcription factor activity"/>
    <property type="evidence" value="ECO:0007669"/>
    <property type="project" value="InterPro"/>
</dbReference>
<dbReference type="InterPro" id="IPR000524">
    <property type="entry name" value="Tscrpt_reg_HTH_GntR"/>
</dbReference>
<dbReference type="InterPro" id="IPR015422">
    <property type="entry name" value="PyrdxlP-dep_Trfase_small"/>
</dbReference>
<dbReference type="PROSITE" id="PS50949">
    <property type="entry name" value="HTH_GNTR"/>
    <property type="match status" value="1"/>
</dbReference>
<dbReference type="CDD" id="cd07377">
    <property type="entry name" value="WHTH_GntR"/>
    <property type="match status" value="1"/>
</dbReference>
<comment type="similarity">
    <text evidence="2">In the C-terminal section; belongs to the class-I pyridoxal-phosphate-dependent aminotransferase family.</text>
</comment>
<comment type="caution">
    <text evidence="11">The sequence shown here is derived from an EMBL/GenBank/DDBJ whole genome shotgun (WGS) entry which is preliminary data.</text>
</comment>
<sequence>MSGTMDHLYLQVADRLQTMIEKEVIRIGDKLPSVRSLSKEQGISMSTVFQAYYHLESKGYIEPRPKSGYYVRFSPRRLPEMPKICRPVKKATEVNVSDMITEVFYHLSPDDVLRFSVAAPHESQLPAAKLSKSLIQAMRSLPANGTSYENLQGNLNLRRQIARLSLQWGGTITEDDIVTTTGCMDALTLCLSATTQPGDVIALESPAYCGTFQLAESLGLKVLEVPTNPVCGVDLEYLDKAIPKFKIKACVFVTNFNNPIGSCMPDKNKRELVRIMNKYDIPLIEDDIYGDTYFGKTRPSSCKQYDRTGNVLYCNSFSKSLAPGYRVGWTMPGKYKDKVLRLKLNHSVSSATLPQAAIGHFLENGRYEHHLRGLRKMLHMNCLRYQQAIADYFPEDTCVTRPQGGYVLWLELNEHVNTIELYEMALRRKISFAPGRIFSLQDRYNNCLRISYAMPWNKQVDDGLKTIGKLIRQMSS</sequence>
<evidence type="ECO:0000256" key="4">
    <source>
        <dbReference type="ARBA" id="ARBA00022576"/>
    </source>
</evidence>
<dbReference type="PANTHER" id="PTHR42790">
    <property type="entry name" value="AMINOTRANSFERASE"/>
    <property type="match status" value="1"/>
</dbReference>
<evidence type="ECO:0000256" key="7">
    <source>
        <dbReference type="ARBA" id="ARBA00023015"/>
    </source>
</evidence>
<dbReference type="Pfam" id="PF00155">
    <property type="entry name" value="Aminotran_1_2"/>
    <property type="match status" value="1"/>
</dbReference>
<evidence type="ECO:0000256" key="8">
    <source>
        <dbReference type="ARBA" id="ARBA00023125"/>
    </source>
</evidence>
<keyword evidence="5 11" id="KW-0808">Transferase</keyword>
<dbReference type="Pfam" id="PF00392">
    <property type="entry name" value="GntR"/>
    <property type="match status" value="1"/>
</dbReference>
<keyword evidence="9" id="KW-0804">Transcription</keyword>
<organism evidence="11 12">
    <name type="scientific">Chitinophaga lutea</name>
    <dbReference type="NCBI Taxonomy" id="2488634"/>
    <lineage>
        <taxon>Bacteria</taxon>
        <taxon>Pseudomonadati</taxon>
        <taxon>Bacteroidota</taxon>
        <taxon>Chitinophagia</taxon>
        <taxon>Chitinophagales</taxon>
        <taxon>Chitinophagaceae</taxon>
        <taxon>Chitinophaga</taxon>
    </lineage>
</organism>
<dbReference type="InterPro" id="IPR050859">
    <property type="entry name" value="Class-I_PLP-dep_aminotransf"/>
</dbReference>
<dbReference type="GO" id="GO:0003677">
    <property type="term" value="F:DNA binding"/>
    <property type="evidence" value="ECO:0007669"/>
    <property type="project" value="UniProtKB-KW"/>
</dbReference>
<evidence type="ECO:0000256" key="5">
    <source>
        <dbReference type="ARBA" id="ARBA00022679"/>
    </source>
</evidence>
<keyword evidence="4 11" id="KW-0032">Aminotransferase</keyword>
<dbReference type="OrthoDB" id="9802328at2"/>
<gene>
    <name evidence="11" type="ORF">EGT74_18285</name>
</gene>
<evidence type="ECO:0000256" key="6">
    <source>
        <dbReference type="ARBA" id="ARBA00022898"/>
    </source>
</evidence>
<protein>
    <recommendedName>
        <fullName evidence="3">HTH-type transcriptional regulator NorG</fullName>
    </recommendedName>
</protein>
<dbReference type="SMART" id="SM00345">
    <property type="entry name" value="HTH_GNTR"/>
    <property type="match status" value="1"/>
</dbReference>
<dbReference type="InterPro" id="IPR036390">
    <property type="entry name" value="WH_DNA-bd_sf"/>
</dbReference>
<dbReference type="InterPro" id="IPR015424">
    <property type="entry name" value="PyrdxlP-dep_Trfase"/>
</dbReference>
<dbReference type="SUPFAM" id="SSF46785">
    <property type="entry name" value="Winged helix' DNA-binding domain"/>
    <property type="match status" value="1"/>
</dbReference>
<dbReference type="GO" id="GO:0008483">
    <property type="term" value="F:transaminase activity"/>
    <property type="evidence" value="ECO:0007669"/>
    <property type="project" value="UniProtKB-KW"/>
</dbReference>
<dbReference type="CDD" id="cd00609">
    <property type="entry name" value="AAT_like"/>
    <property type="match status" value="1"/>
</dbReference>
<dbReference type="Gene3D" id="3.40.640.10">
    <property type="entry name" value="Type I PLP-dependent aspartate aminotransferase-like (Major domain)"/>
    <property type="match status" value="1"/>
</dbReference>
<dbReference type="Proteomes" id="UP000278351">
    <property type="component" value="Unassembled WGS sequence"/>
</dbReference>
<dbReference type="GO" id="GO:0030170">
    <property type="term" value="F:pyridoxal phosphate binding"/>
    <property type="evidence" value="ECO:0007669"/>
    <property type="project" value="InterPro"/>
</dbReference>
<proteinExistence type="inferred from homology"/>
<feature type="domain" description="HTH gntR-type" evidence="10">
    <location>
        <begin position="6"/>
        <end position="74"/>
    </location>
</feature>
<evidence type="ECO:0000259" key="10">
    <source>
        <dbReference type="PROSITE" id="PS50949"/>
    </source>
</evidence>
<comment type="cofactor">
    <cofactor evidence="1">
        <name>pyridoxal 5'-phosphate</name>
        <dbReference type="ChEBI" id="CHEBI:597326"/>
    </cofactor>
</comment>
<evidence type="ECO:0000313" key="11">
    <source>
        <dbReference type="EMBL" id="RPE09988.1"/>
    </source>
</evidence>
<dbReference type="EMBL" id="RPDH01000002">
    <property type="protein sequence ID" value="RPE09988.1"/>
    <property type="molecule type" value="Genomic_DNA"/>
</dbReference>
<evidence type="ECO:0000256" key="3">
    <source>
        <dbReference type="ARBA" id="ARBA00015123"/>
    </source>
</evidence>
<name>A0A3N4PQ93_9BACT</name>
<evidence type="ECO:0000256" key="9">
    <source>
        <dbReference type="ARBA" id="ARBA00023163"/>
    </source>
</evidence>
<keyword evidence="6" id="KW-0663">Pyridoxal phosphate</keyword>
<keyword evidence="7" id="KW-0805">Transcription regulation</keyword>
<dbReference type="InterPro" id="IPR004839">
    <property type="entry name" value="Aminotransferase_I/II_large"/>
</dbReference>
<dbReference type="GO" id="GO:1901605">
    <property type="term" value="P:alpha-amino acid metabolic process"/>
    <property type="evidence" value="ECO:0007669"/>
    <property type="project" value="TreeGrafter"/>
</dbReference>
<evidence type="ECO:0000256" key="2">
    <source>
        <dbReference type="ARBA" id="ARBA00005384"/>
    </source>
</evidence>
<keyword evidence="8" id="KW-0238">DNA-binding</keyword>
<dbReference type="InterPro" id="IPR036388">
    <property type="entry name" value="WH-like_DNA-bd_sf"/>
</dbReference>
<reference evidence="11 12" key="1">
    <citation type="submission" date="2018-11" db="EMBL/GenBank/DDBJ databases">
        <title>Chitinophaga lutea sp.nov., isolate from arsenic contaminated soil.</title>
        <authorList>
            <person name="Zong Y."/>
        </authorList>
    </citation>
    <scope>NUCLEOTIDE SEQUENCE [LARGE SCALE GENOMIC DNA]</scope>
    <source>
        <strain evidence="11 12">ZY74</strain>
    </source>
</reference>
<keyword evidence="12" id="KW-1185">Reference proteome</keyword>
<evidence type="ECO:0000256" key="1">
    <source>
        <dbReference type="ARBA" id="ARBA00001933"/>
    </source>
</evidence>
<evidence type="ECO:0000313" key="12">
    <source>
        <dbReference type="Proteomes" id="UP000278351"/>
    </source>
</evidence>
<dbReference type="Gene3D" id="1.10.10.10">
    <property type="entry name" value="Winged helix-like DNA-binding domain superfamily/Winged helix DNA-binding domain"/>
    <property type="match status" value="1"/>
</dbReference>
<dbReference type="SUPFAM" id="SSF53383">
    <property type="entry name" value="PLP-dependent transferases"/>
    <property type="match status" value="1"/>
</dbReference>
<dbReference type="PANTHER" id="PTHR42790:SF9">
    <property type="entry name" value="GNTR FAMILY REGULATORY PROTEIN"/>
    <property type="match status" value="1"/>
</dbReference>
<dbReference type="Gene3D" id="3.90.1150.10">
    <property type="entry name" value="Aspartate Aminotransferase, domain 1"/>
    <property type="match status" value="1"/>
</dbReference>
<accession>A0A3N4PQ93</accession>